<keyword evidence="7" id="KW-0325">Glycoprotein</keyword>
<feature type="transmembrane region" description="Helical" evidence="9">
    <location>
        <begin position="330"/>
        <end position="350"/>
    </location>
</feature>
<feature type="transmembrane region" description="Helical" evidence="9">
    <location>
        <begin position="483"/>
        <end position="500"/>
    </location>
</feature>
<dbReference type="Pfam" id="PF04389">
    <property type="entry name" value="Peptidase_M28"/>
    <property type="match status" value="1"/>
</dbReference>
<reference evidence="11" key="1">
    <citation type="submission" date="2018-06" db="EMBL/GenBank/DDBJ databases">
        <authorList>
            <person name="Zhirakovskaya E."/>
        </authorList>
    </citation>
    <scope>NUCLEOTIDE SEQUENCE</scope>
</reference>
<dbReference type="GO" id="GO:0005774">
    <property type="term" value="C:vacuolar membrane"/>
    <property type="evidence" value="ECO:0007669"/>
    <property type="project" value="UniProtKB-SubCell"/>
</dbReference>
<dbReference type="GO" id="GO:0006508">
    <property type="term" value="P:proteolysis"/>
    <property type="evidence" value="ECO:0007669"/>
    <property type="project" value="InterPro"/>
</dbReference>
<feature type="transmembrane region" description="Helical" evidence="9">
    <location>
        <begin position="7"/>
        <end position="25"/>
    </location>
</feature>
<dbReference type="InterPro" id="IPR045175">
    <property type="entry name" value="M28_fam"/>
</dbReference>
<dbReference type="PANTHER" id="PTHR12147:SF58">
    <property type="entry name" value="VACUOLAR MEMBRANE PROTEASE"/>
    <property type="match status" value="1"/>
</dbReference>
<gene>
    <name evidence="11" type="ORF">MNBD_GAMMA01-1576</name>
</gene>
<evidence type="ECO:0000259" key="10">
    <source>
        <dbReference type="Pfam" id="PF04389"/>
    </source>
</evidence>
<sequence>MLKKSTNYINLISLLIIIYLAFIPLNPQNSTDETIIADDFYLENAINHVNKISQAPRYVGSRNHFQVKQYLIKQLQLRGLQVRIQKTNIVNQHSTFTQVENILAKIEGTDQNAKSIVLMSHYDSAAYTSLGAGDAGSGVAVILEGIRSYMRKNIKPKNDIIILFTDAEEIGLLGAKAFIKKHRWANNVGVVLNFEARGTAGSSFMLMETNHGNQQMFKLFNDAKIEFPVSNSLAYSIYKLLPTDTDLSVFRKDKDIPGFNFAFIDNHFNYHTELDNTTNLSLDSLAHQAHYLMPMLEILTQIDLNILKSDKNDVYFQLPFYKTLNYPYDWTLVITGINLLVFMLIIFAGIRNKSIRINSALSGSLPLLKSLLITVLVSFMLLKFLYWLHPHYSEILQGFTYNGHIYIVVFSLLAASISFLFYRRLLDSHNASELMVVPILIWILLSFAAAVYITGAHFIILISIAGTLALAVNVLMKKPQPSVTLLLFVPVILIFTPLFMQLPVALGIAILPFSGMLLVLILSVFISSLQIPQQFQLSKWVFIIALVGTYIYAETKASFSHDRPLPNSLYYFQDEESKLAYWFTHDYKTSKWNKQYFTNTLKGKQLAEFKTQHWRWAKIAAATENREIPVAKVAVLADRTYVNRRIYKIEITPQRNVSRLNLVNNQEITLFKLVINGEVVNDGAAKLIAPGSTLAKIHHSTELSFIIDIEIAADEQLDFKLYEISPNLLKSWKFDIAPRPKEFIPKPFIDSDSIISKQRVKI</sequence>
<dbReference type="PANTHER" id="PTHR12147">
    <property type="entry name" value="METALLOPEPTIDASE M28 FAMILY MEMBER"/>
    <property type="match status" value="1"/>
</dbReference>
<evidence type="ECO:0000256" key="5">
    <source>
        <dbReference type="ARBA" id="ARBA00022554"/>
    </source>
</evidence>
<evidence type="ECO:0000256" key="6">
    <source>
        <dbReference type="ARBA" id="ARBA00022989"/>
    </source>
</evidence>
<feature type="transmembrane region" description="Helical" evidence="9">
    <location>
        <begin position="506"/>
        <end position="525"/>
    </location>
</feature>
<proteinExistence type="inferred from homology"/>
<dbReference type="GO" id="GO:0008235">
    <property type="term" value="F:metalloexopeptidase activity"/>
    <property type="evidence" value="ECO:0007669"/>
    <property type="project" value="InterPro"/>
</dbReference>
<evidence type="ECO:0000256" key="9">
    <source>
        <dbReference type="SAM" id="Phobius"/>
    </source>
</evidence>
<keyword evidence="5" id="KW-0926">Vacuole</keyword>
<feature type="transmembrane region" description="Helical" evidence="9">
    <location>
        <begin position="371"/>
        <end position="389"/>
    </location>
</feature>
<feature type="domain" description="Peptidase M28" evidence="10">
    <location>
        <begin position="101"/>
        <end position="291"/>
    </location>
</feature>
<feature type="transmembrane region" description="Helical" evidence="9">
    <location>
        <begin position="401"/>
        <end position="422"/>
    </location>
</feature>
<accession>A0A3B0UTI0</accession>
<comment type="similarity">
    <text evidence="3">Belongs to the peptidase M28 family.</text>
</comment>
<keyword evidence="6 9" id="KW-1133">Transmembrane helix</keyword>
<dbReference type="EMBL" id="UOEW01000069">
    <property type="protein sequence ID" value="VAW34268.1"/>
    <property type="molecule type" value="Genomic_DNA"/>
</dbReference>
<evidence type="ECO:0000256" key="4">
    <source>
        <dbReference type="ARBA" id="ARBA00017435"/>
    </source>
</evidence>
<evidence type="ECO:0000256" key="2">
    <source>
        <dbReference type="ARBA" id="ARBA00004128"/>
    </source>
</evidence>
<evidence type="ECO:0000313" key="11">
    <source>
        <dbReference type="EMBL" id="VAW34268.1"/>
    </source>
</evidence>
<protein>
    <recommendedName>
        <fullName evidence="4">Vacuolar membrane protease</fullName>
    </recommendedName>
    <alternativeName>
        <fullName evidence="8">FXNA-related family protease 1</fullName>
    </alternativeName>
</protein>
<dbReference type="AlphaFoldDB" id="A0A3B0UTI0"/>
<dbReference type="InterPro" id="IPR007484">
    <property type="entry name" value="Peptidase_M28"/>
</dbReference>
<feature type="transmembrane region" description="Helical" evidence="9">
    <location>
        <begin position="434"/>
        <end position="452"/>
    </location>
</feature>
<dbReference type="Gene3D" id="3.40.630.10">
    <property type="entry name" value="Zn peptidases"/>
    <property type="match status" value="1"/>
</dbReference>
<evidence type="ECO:0000256" key="7">
    <source>
        <dbReference type="ARBA" id="ARBA00023180"/>
    </source>
</evidence>
<evidence type="ECO:0000256" key="8">
    <source>
        <dbReference type="ARBA" id="ARBA00031512"/>
    </source>
</evidence>
<evidence type="ECO:0000256" key="3">
    <source>
        <dbReference type="ARBA" id="ARBA00010918"/>
    </source>
</evidence>
<name>A0A3B0UTI0_9ZZZZ</name>
<keyword evidence="9" id="KW-0812">Transmembrane</keyword>
<dbReference type="SUPFAM" id="SSF53187">
    <property type="entry name" value="Zn-dependent exopeptidases"/>
    <property type="match status" value="1"/>
</dbReference>
<comment type="function">
    <text evidence="1">May be involved in vacuolar sorting and osmoregulation.</text>
</comment>
<organism evidence="11">
    <name type="scientific">hydrothermal vent metagenome</name>
    <dbReference type="NCBI Taxonomy" id="652676"/>
    <lineage>
        <taxon>unclassified sequences</taxon>
        <taxon>metagenomes</taxon>
        <taxon>ecological metagenomes</taxon>
    </lineage>
</organism>
<feature type="transmembrane region" description="Helical" evidence="9">
    <location>
        <begin position="458"/>
        <end position="476"/>
    </location>
</feature>
<evidence type="ECO:0000256" key="1">
    <source>
        <dbReference type="ARBA" id="ARBA00003273"/>
    </source>
</evidence>
<keyword evidence="9" id="KW-0472">Membrane</keyword>
<comment type="subcellular location">
    <subcellularLocation>
        <location evidence="2">Vacuole membrane</location>
        <topology evidence="2">Multi-pass membrane protein</topology>
    </subcellularLocation>
</comment>